<sequence length="627" mass="67638">MKRLRSFLIPVFCFSAAWAVSSWVGKHGGPSATGESPDHHGSSARRTPGGFRKISAEKLAEDFLARPTSEWARLWEEFAVQADADDLQKISRLPPPGAFPHHAVVRELLQSLACEALAVRGGHPVILTPGAFSALAERDPEAAWRSIEGNNRSDFASAALRILAGKDPAETLRRFQGMPESGTAPPEETHRRERTYSTPLGSIFGAWARRDPTAAAAALKDLPPNVREAMKHQVATVWAFQDGPAAIRYLLDSDQANGNILRASFRTHPGETAGLMDANATLRKAMEKESGLYAALGPWAEADPDRVTTWLLESSGDAGQLAVYLYFCIGGNVGSAGRIIRGLAAAGVAVKPSQLRGIYRQYPASALSLADELGIDLSADPQIRQNQILNEPEVSCERWLTALRDEQGDPEKALASLGWKKETATELAARAARVFPEKAAALAKALPASALDTTNLWRGNNKDIARYWPELAPFLDYPVSPGDTPAFQETPFHIDPVAAADGLLQGPLSDGDVRKIIGLLGEYDPAAARSWVARLPDPGLRQSGGLALATIEASTDPAAALDFLTRNSINNGRSETIWETSLTRLLVTGGDWKGWLDKMPGGNLDRLRHVLATQSQVLESARRTAGE</sequence>
<name>A0A934R1P4_9BACT</name>
<dbReference type="AlphaFoldDB" id="A0A934R1P4"/>
<accession>A0A934R1P4</accession>
<proteinExistence type="predicted"/>
<feature type="chain" id="PRO_5036874479" evidence="2">
    <location>
        <begin position="20"/>
        <end position="627"/>
    </location>
</feature>
<keyword evidence="2" id="KW-0732">Signal</keyword>
<evidence type="ECO:0000256" key="1">
    <source>
        <dbReference type="SAM" id="MobiDB-lite"/>
    </source>
</evidence>
<keyword evidence="4" id="KW-1185">Reference proteome</keyword>
<dbReference type="RefSeq" id="WP_200350285.1">
    <property type="nucleotide sequence ID" value="NZ_BAABHZ010000012.1"/>
</dbReference>
<evidence type="ECO:0000256" key="2">
    <source>
        <dbReference type="SAM" id="SignalP"/>
    </source>
</evidence>
<gene>
    <name evidence="3" type="ORF">JIN84_06835</name>
</gene>
<reference evidence="3" key="1">
    <citation type="submission" date="2021-01" db="EMBL/GenBank/DDBJ databases">
        <title>Modified the classification status of verrucomicrobia.</title>
        <authorList>
            <person name="Feng X."/>
        </authorList>
    </citation>
    <scope>NUCLEOTIDE SEQUENCE</scope>
    <source>
        <strain evidence="3">JCM 18052</strain>
    </source>
</reference>
<protein>
    <submittedName>
        <fullName evidence="3">Uncharacterized protein</fullName>
    </submittedName>
</protein>
<feature type="region of interest" description="Disordered" evidence="1">
    <location>
        <begin position="28"/>
        <end position="51"/>
    </location>
</feature>
<dbReference type="EMBL" id="JAENIK010000008">
    <property type="protein sequence ID" value="MBK1815321.1"/>
    <property type="molecule type" value="Genomic_DNA"/>
</dbReference>
<evidence type="ECO:0000313" key="3">
    <source>
        <dbReference type="EMBL" id="MBK1815321.1"/>
    </source>
</evidence>
<feature type="signal peptide" evidence="2">
    <location>
        <begin position="1"/>
        <end position="19"/>
    </location>
</feature>
<comment type="caution">
    <text evidence="3">The sequence shown here is derived from an EMBL/GenBank/DDBJ whole genome shotgun (WGS) entry which is preliminary data.</text>
</comment>
<dbReference type="Proteomes" id="UP000600139">
    <property type="component" value="Unassembled WGS sequence"/>
</dbReference>
<organism evidence="3 4">
    <name type="scientific">Luteolibacter yonseiensis</name>
    <dbReference type="NCBI Taxonomy" id="1144680"/>
    <lineage>
        <taxon>Bacteria</taxon>
        <taxon>Pseudomonadati</taxon>
        <taxon>Verrucomicrobiota</taxon>
        <taxon>Verrucomicrobiia</taxon>
        <taxon>Verrucomicrobiales</taxon>
        <taxon>Verrucomicrobiaceae</taxon>
        <taxon>Luteolibacter</taxon>
    </lineage>
</organism>
<evidence type="ECO:0000313" key="4">
    <source>
        <dbReference type="Proteomes" id="UP000600139"/>
    </source>
</evidence>